<feature type="region of interest" description="Disordered" evidence="1">
    <location>
        <begin position="87"/>
        <end position="204"/>
    </location>
</feature>
<feature type="compositionally biased region" description="Acidic residues" evidence="1">
    <location>
        <begin position="127"/>
        <end position="136"/>
    </location>
</feature>
<dbReference type="Proteomes" id="UP000265515">
    <property type="component" value="Unassembled WGS sequence"/>
</dbReference>
<evidence type="ECO:0000313" key="2">
    <source>
        <dbReference type="EMBL" id="GBG62396.1"/>
    </source>
</evidence>
<reference evidence="2 3" key="1">
    <citation type="journal article" date="2018" name="Cell">
        <title>The Chara Genome: Secondary Complexity and Implications for Plant Terrestrialization.</title>
        <authorList>
            <person name="Nishiyama T."/>
            <person name="Sakayama H."/>
            <person name="Vries J.D."/>
            <person name="Buschmann H."/>
            <person name="Saint-Marcoux D."/>
            <person name="Ullrich K.K."/>
            <person name="Haas F.B."/>
            <person name="Vanderstraeten L."/>
            <person name="Becker D."/>
            <person name="Lang D."/>
            <person name="Vosolsobe S."/>
            <person name="Rombauts S."/>
            <person name="Wilhelmsson P.K.I."/>
            <person name="Janitza P."/>
            <person name="Kern R."/>
            <person name="Heyl A."/>
            <person name="Rumpler F."/>
            <person name="Villalobos L.I.A.C."/>
            <person name="Clay J.M."/>
            <person name="Skokan R."/>
            <person name="Toyoda A."/>
            <person name="Suzuki Y."/>
            <person name="Kagoshima H."/>
            <person name="Schijlen E."/>
            <person name="Tajeshwar N."/>
            <person name="Catarino B."/>
            <person name="Hetherington A.J."/>
            <person name="Saltykova A."/>
            <person name="Bonnot C."/>
            <person name="Breuninger H."/>
            <person name="Symeonidi A."/>
            <person name="Radhakrishnan G.V."/>
            <person name="Van Nieuwerburgh F."/>
            <person name="Deforce D."/>
            <person name="Chang C."/>
            <person name="Karol K.G."/>
            <person name="Hedrich R."/>
            <person name="Ulvskov P."/>
            <person name="Glockner G."/>
            <person name="Delwiche C.F."/>
            <person name="Petrasek J."/>
            <person name="Van de Peer Y."/>
            <person name="Friml J."/>
            <person name="Beilby M."/>
            <person name="Dolan L."/>
            <person name="Kohara Y."/>
            <person name="Sugano S."/>
            <person name="Fujiyama A."/>
            <person name="Delaux P.-M."/>
            <person name="Quint M."/>
            <person name="TheiBen G."/>
            <person name="Hagemann M."/>
            <person name="Harholt J."/>
            <person name="Dunand C."/>
            <person name="Zachgo S."/>
            <person name="Langdale J."/>
            <person name="Maumus F."/>
            <person name="Straeten D.V.D."/>
            <person name="Gould S.B."/>
            <person name="Rensing S.A."/>
        </authorList>
    </citation>
    <scope>NUCLEOTIDE SEQUENCE [LARGE SCALE GENOMIC DNA]</scope>
    <source>
        <strain evidence="2 3">S276</strain>
    </source>
</reference>
<accession>A0A388JX73</accession>
<sequence length="204" mass="21335">MHEEPSISGGKVFASAQIVEPKFMLTPTSIAISSLARTAGIPLSFRPPEIVQVTPSSSLGSSCALHPCLVTGSPPAGSRLGDDDGGVGAIQMGAKGSNPPPRDTKEEDIEKEGGGLMGEDHAKESSDEVMAEEAAGEDSIVQGEFKVGEGTKTEVIKGAAEEGTRTVRPGPEEDGDEARRERKRREMVSESGDAGGRLLRHRAD</sequence>
<evidence type="ECO:0000313" key="3">
    <source>
        <dbReference type="Proteomes" id="UP000265515"/>
    </source>
</evidence>
<evidence type="ECO:0000256" key="1">
    <source>
        <dbReference type="SAM" id="MobiDB-lite"/>
    </source>
</evidence>
<comment type="caution">
    <text evidence="2">The sequence shown here is derived from an EMBL/GenBank/DDBJ whole genome shotgun (WGS) entry which is preliminary data.</text>
</comment>
<dbReference type="EMBL" id="BFEA01000028">
    <property type="protein sequence ID" value="GBG62396.1"/>
    <property type="molecule type" value="Genomic_DNA"/>
</dbReference>
<feature type="compositionally biased region" description="Basic and acidic residues" evidence="1">
    <location>
        <begin position="177"/>
        <end position="188"/>
    </location>
</feature>
<dbReference type="AlphaFoldDB" id="A0A388JX73"/>
<organism evidence="2 3">
    <name type="scientific">Chara braunii</name>
    <name type="common">Braun's stonewort</name>
    <dbReference type="NCBI Taxonomy" id="69332"/>
    <lineage>
        <taxon>Eukaryota</taxon>
        <taxon>Viridiplantae</taxon>
        <taxon>Streptophyta</taxon>
        <taxon>Charophyceae</taxon>
        <taxon>Charales</taxon>
        <taxon>Characeae</taxon>
        <taxon>Chara</taxon>
    </lineage>
</organism>
<dbReference type="Gramene" id="GBG62396">
    <property type="protein sequence ID" value="GBG62396"/>
    <property type="gene ID" value="CBR_g30349"/>
</dbReference>
<proteinExistence type="predicted"/>
<name>A0A388JX73_CHABU</name>
<feature type="compositionally biased region" description="Basic and acidic residues" evidence="1">
    <location>
        <begin position="146"/>
        <end position="165"/>
    </location>
</feature>
<protein>
    <submittedName>
        <fullName evidence="2">Uncharacterized protein</fullName>
    </submittedName>
</protein>
<gene>
    <name evidence="2" type="ORF">CBR_g30349</name>
</gene>
<keyword evidence="3" id="KW-1185">Reference proteome</keyword>